<keyword evidence="13" id="KW-1185">Reference proteome</keyword>
<dbReference type="SMART" id="SM00649">
    <property type="entry name" value="RL11"/>
    <property type="match status" value="1"/>
</dbReference>
<dbReference type="eggNOG" id="KOG3257">
    <property type="taxonomic scope" value="Eukaryota"/>
</dbReference>
<dbReference type="RefSeq" id="XP_005539364.1">
    <property type="nucleotide sequence ID" value="XM_005539307.1"/>
</dbReference>
<dbReference type="Pfam" id="PF00298">
    <property type="entry name" value="Ribosomal_L11"/>
    <property type="match status" value="1"/>
</dbReference>
<evidence type="ECO:0000256" key="1">
    <source>
        <dbReference type="ARBA" id="ARBA00010537"/>
    </source>
</evidence>
<evidence type="ECO:0000256" key="2">
    <source>
        <dbReference type="ARBA" id="ARBA00022481"/>
    </source>
</evidence>
<dbReference type="Gramene" id="CMT378CT">
    <property type="protein sequence ID" value="CMT378CT"/>
    <property type="gene ID" value="CMT378C"/>
</dbReference>
<dbReference type="SUPFAM" id="SSF54747">
    <property type="entry name" value="Ribosomal L11/L12e N-terminal domain"/>
    <property type="match status" value="1"/>
</dbReference>
<accession>M1VMM1</accession>
<evidence type="ECO:0000313" key="13">
    <source>
        <dbReference type="Proteomes" id="UP000007014"/>
    </source>
</evidence>
<dbReference type="InterPro" id="IPR020785">
    <property type="entry name" value="Ribosomal_uL11_CS"/>
</dbReference>
<reference evidence="12 13" key="2">
    <citation type="journal article" date="2007" name="BMC Biol.">
        <title>A 100%-complete sequence reveals unusually simple genomic features in the hot-spring red alga Cyanidioschyzon merolae.</title>
        <authorList>
            <person name="Nozaki H."/>
            <person name="Takano H."/>
            <person name="Misumi O."/>
            <person name="Terasawa K."/>
            <person name="Matsuzaki M."/>
            <person name="Maruyama S."/>
            <person name="Nishida K."/>
            <person name="Yagisawa F."/>
            <person name="Yoshida Y."/>
            <person name="Fujiwara T."/>
            <person name="Takio S."/>
            <person name="Tamura K."/>
            <person name="Chung S.J."/>
            <person name="Nakamura S."/>
            <person name="Kuroiwa H."/>
            <person name="Tanaka K."/>
            <person name="Sato N."/>
            <person name="Kuroiwa T."/>
        </authorList>
    </citation>
    <scope>NUCLEOTIDE SEQUENCE [LARGE SCALE GENOMIC DNA]</scope>
    <source>
        <strain evidence="12 13">10D</strain>
    </source>
</reference>
<evidence type="ECO:0000256" key="8">
    <source>
        <dbReference type="ARBA" id="ARBA00040104"/>
    </source>
</evidence>
<dbReference type="GO" id="GO:0003735">
    <property type="term" value="F:structural constituent of ribosome"/>
    <property type="evidence" value="ECO:0007669"/>
    <property type="project" value="InterPro"/>
</dbReference>
<dbReference type="HAMAP" id="MF_00736">
    <property type="entry name" value="Ribosomal_uL11"/>
    <property type="match status" value="1"/>
</dbReference>
<evidence type="ECO:0000256" key="9">
    <source>
        <dbReference type="RuleBase" id="RU003978"/>
    </source>
</evidence>
<dbReference type="GeneID" id="16998129"/>
<dbReference type="PANTHER" id="PTHR11661">
    <property type="entry name" value="60S RIBOSOMAL PROTEIN L12"/>
    <property type="match status" value="1"/>
</dbReference>
<dbReference type="InterPro" id="IPR020784">
    <property type="entry name" value="Ribosomal_uL11_N"/>
</dbReference>
<dbReference type="InterPro" id="IPR006519">
    <property type="entry name" value="Ribosomal_uL11_bac-typ"/>
</dbReference>
<dbReference type="InterPro" id="IPR036769">
    <property type="entry name" value="Ribosomal_uL11_C_sf"/>
</dbReference>
<dbReference type="InterPro" id="IPR020783">
    <property type="entry name" value="Ribosomal_uL11_C"/>
</dbReference>
<dbReference type="Proteomes" id="UP000007014">
    <property type="component" value="Chromosome 20"/>
</dbReference>
<dbReference type="CDD" id="cd00349">
    <property type="entry name" value="Ribosomal_L11"/>
    <property type="match status" value="1"/>
</dbReference>
<dbReference type="AlphaFoldDB" id="M1VMM1"/>
<proteinExistence type="inferred from homology"/>
<evidence type="ECO:0000259" key="11">
    <source>
        <dbReference type="Pfam" id="PF03946"/>
    </source>
</evidence>
<dbReference type="STRING" id="280699.M1VMM1"/>
<dbReference type="InterPro" id="IPR000911">
    <property type="entry name" value="Ribosomal_uL11"/>
</dbReference>
<evidence type="ECO:0000256" key="4">
    <source>
        <dbReference type="ARBA" id="ARBA00022884"/>
    </source>
</evidence>
<sequence length="181" mass="19493">MSSARSKSKTALSSAPKVLRQRMRMLLPAGKAAPGPPVGPRLGQAGVNIAQFCKEFNQATANLEDGVPIPTLIAAYTDRSFSFETRQPPVSFFLRRLAGVEKGSSQPGRSFVGQPVPLTAVYELARIKQKDDNLRTVSLQALCKSIIGTARSMGVRIVDDRVLEQPANNKESSPGKDVVSE</sequence>
<dbReference type="GO" id="GO:0070180">
    <property type="term" value="F:large ribosomal subunit rRNA binding"/>
    <property type="evidence" value="ECO:0007669"/>
    <property type="project" value="TreeGrafter"/>
</dbReference>
<protein>
    <recommendedName>
        <fullName evidence="8">Large ribosomal subunit protein uL11m</fullName>
    </recommendedName>
    <alternativeName>
        <fullName evidence="7">50S ribosomal protein L11, chloroplastic</fullName>
    </alternativeName>
</protein>
<dbReference type="NCBIfam" id="TIGR01632">
    <property type="entry name" value="L11_bact"/>
    <property type="match status" value="1"/>
</dbReference>
<organism evidence="12 13">
    <name type="scientific">Cyanidioschyzon merolae (strain NIES-3377 / 10D)</name>
    <name type="common">Unicellular red alga</name>
    <dbReference type="NCBI Taxonomy" id="280699"/>
    <lineage>
        <taxon>Eukaryota</taxon>
        <taxon>Rhodophyta</taxon>
        <taxon>Bangiophyceae</taxon>
        <taxon>Cyanidiales</taxon>
        <taxon>Cyanidiaceae</taxon>
        <taxon>Cyanidioschyzon</taxon>
    </lineage>
</organism>
<gene>
    <name evidence="12" type="ORF">CYME_CMT378C</name>
</gene>
<dbReference type="EMBL" id="AP006502">
    <property type="protein sequence ID" value="BAM83328.1"/>
    <property type="molecule type" value="Genomic_DNA"/>
</dbReference>
<keyword evidence="2" id="KW-0488">Methylation</keyword>
<keyword evidence="5 9" id="KW-0689">Ribosomal protein</keyword>
<evidence type="ECO:0000256" key="7">
    <source>
        <dbReference type="ARBA" id="ARBA00035540"/>
    </source>
</evidence>
<evidence type="ECO:0000259" key="10">
    <source>
        <dbReference type="Pfam" id="PF00298"/>
    </source>
</evidence>
<dbReference type="Gene3D" id="3.30.1550.10">
    <property type="entry name" value="Ribosomal protein L11/L12, N-terminal domain"/>
    <property type="match status" value="1"/>
</dbReference>
<evidence type="ECO:0000256" key="3">
    <source>
        <dbReference type="ARBA" id="ARBA00022730"/>
    </source>
</evidence>
<evidence type="ECO:0000256" key="5">
    <source>
        <dbReference type="ARBA" id="ARBA00022980"/>
    </source>
</evidence>
<dbReference type="GO" id="GO:0005762">
    <property type="term" value="C:mitochondrial large ribosomal subunit"/>
    <property type="evidence" value="ECO:0007669"/>
    <property type="project" value="TreeGrafter"/>
</dbReference>
<feature type="domain" description="Large ribosomal subunit protein uL11 C-terminal" evidence="10">
    <location>
        <begin position="87"/>
        <end position="157"/>
    </location>
</feature>
<dbReference type="PROSITE" id="PS00359">
    <property type="entry name" value="RIBOSOMAL_L11"/>
    <property type="match status" value="1"/>
</dbReference>
<feature type="domain" description="Large ribosomal subunit protein uL11 N-terminal" evidence="11">
    <location>
        <begin position="24"/>
        <end position="81"/>
    </location>
</feature>
<dbReference type="GO" id="GO:0006412">
    <property type="term" value="P:translation"/>
    <property type="evidence" value="ECO:0007669"/>
    <property type="project" value="InterPro"/>
</dbReference>
<keyword evidence="4" id="KW-0694">RNA-binding</keyword>
<dbReference type="Gene3D" id="1.10.10.250">
    <property type="entry name" value="Ribosomal protein L11, C-terminal domain"/>
    <property type="match status" value="1"/>
</dbReference>
<dbReference type="OMA" id="CKQFNAK"/>
<dbReference type="PANTHER" id="PTHR11661:SF1">
    <property type="entry name" value="LARGE RIBOSOMAL SUBUNIT PROTEIN UL11M"/>
    <property type="match status" value="1"/>
</dbReference>
<dbReference type="OrthoDB" id="1091498at2759"/>
<dbReference type="FunFam" id="1.10.10.250:FF:000003">
    <property type="entry name" value="Mitochondrial ribosomal protein L11"/>
    <property type="match status" value="1"/>
</dbReference>
<dbReference type="Pfam" id="PF03946">
    <property type="entry name" value="Ribosomal_L11_N"/>
    <property type="match status" value="1"/>
</dbReference>
<keyword evidence="3" id="KW-0699">rRNA-binding</keyword>
<comment type="similarity">
    <text evidence="1 9">Belongs to the universal ribosomal protein uL11 family.</text>
</comment>
<evidence type="ECO:0000313" key="12">
    <source>
        <dbReference type="EMBL" id="BAM83328.1"/>
    </source>
</evidence>
<dbReference type="SUPFAM" id="SSF46906">
    <property type="entry name" value="Ribosomal protein L11, C-terminal domain"/>
    <property type="match status" value="1"/>
</dbReference>
<evidence type="ECO:0000256" key="6">
    <source>
        <dbReference type="ARBA" id="ARBA00023274"/>
    </source>
</evidence>
<dbReference type="KEGG" id="cme:CYME_CMT378C"/>
<dbReference type="HOGENOM" id="CLU_074237_1_2_1"/>
<name>M1VMM1_CYAM1</name>
<keyword evidence="6 9" id="KW-0687">Ribonucleoprotein</keyword>
<dbReference type="FunFam" id="3.30.1550.10:FF:000006">
    <property type="entry name" value="50S ribosomal protein L11"/>
    <property type="match status" value="1"/>
</dbReference>
<reference evidence="12 13" key="1">
    <citation type="journal article" date="2004" name="Nature">
        <title>Genome sequence of the ultrasmall unicellular red alga Cyanidioschyzon merolae 10D.</title>
        <authorList>
            <person name="Matsuzaki M."/>
            <person name="Misumi O."/>
            <person name="Shin-i T."/>
            <person name="Maruyama S."/>
            <person name="Takahara M."/>
            <person name="Miyagishima S."/>
            <person name="Mori T."/>
            <person name="Nishida K."/>
            <person name="Yagisawa F."/>
            <person name="Nishida K."/>
            <person name="Yoshida Y."/>
            <person name="Nishimura Y."/>
            <person name="Nakao S."/>
            <person name="Kobayashi T."/>
            <person name="Momoyama Y."/>
            <person name="Higashiyama T."/>
            <person name="Minoda A."/>
            <person name="Sano M."/>
            <person name="Nomoto H."/>
            <person name="Oishi K."/>
            <person name="Hayashi H."/>
            <person name="Ohta F."/>
            <person name="Nishizaka S."/>
            <person name="Haga S."/>
            <person name="Miura S."/>
            <person name="Morishita T."/>
            <person name="Kabeya Y."/>
            <person name="Terasawa K."/>
            <person name="Suzuki Y."/>
            <person name="Ishii Y."/>
            <person name="Asakawa S."/>
            <person name="Takano H."/>
            <person name="Ohta N."/>
            <person name="Kuroiwa H."/>
            <person name="Tanaka K."/>
            <person name="Shimizu N."/>
            <person name="Sugano S."/>
            <person name="Sato N."/>
            <person name="Nozaki H."/>
            <person name="Ogasawara N."/>
            <person name="Kohara Y."/>
            <person name="Kuroiwa T."/>
        </authorList>
    </citation>
    <scope>NUCLEOTIDE SEQUENCE [LARGE SCALE GENOMIC DNA]</scope>
    <source>
        <strain evidence="12 13">10D</strain>
    </source>
</reference>
<dbReference type="InterPro" id="IPR036796">
    <property type="entry name" value="Ribosomal_uL11_N_sf"/>
</dbReference>